<dbReference type="AlphaFoldDB" id="A0A0W1R8B1"/>
<protein>
    <recommendedName>
        <fullName evidence="2">DUF7115 domain-containing protein</fullName>
    </recommendedName>
</protein>
<dbReference type="InterPro" id="IPR055539">
    <property type="entry name" value="DUF7115"/>
</dbReference>
<comment type="caution">
    <text evidence="3">The sequence shown here is derived from an EMBL/GenBank/DDBJ whole genome shotgun (WGS) entry which is preliminary data.</text>
</comment>
<dbReference type="EMBL" id="LOPU01000029">
    <property type="protein sequence ID" value="KTG09489.1"/>
    <property type="molecule type" value="Genomic_DNA"/>
</dbReference>
<feature type="compositionally biased region" description="Basic and acidic residues" evidence="1">
    <location>
        <begin position="212"/>
        <end position="228"/>
    </location>
</feature>
<organism evidence="3 4">
    <name type="scientific">Haloprofundus marisrubri</name>
    <dbReference type="NCBI Taxonomy" id="1514971"/>
    <lineage>
        <taxon>Archaea</taxon>
        <taxon>Methanobacteriati</taxon>
        <taxon>Methanobacteriota</taxon>
        <taxon>Stenosarchaea group</taxon>
        <taxon>Halobacteria</taxon>
        <taxon>Halobacteriales</taxon>
        <taxon>Haloferacaceae</taxon>
        <taxon>Haloprofundus</taxon>
    </lineage>
</organism>
<dbReference type="RefSeq" id="WP_058582641.1">
    <property type="nucleotide sequence ID" value="NZ_LOPU01000029.1"/>
</dbReference>
<evidence type="ECO:0000313" key="4">
    <source>
        <dbReference type="Proteomes" id="UP000054387"/>
    </source>
</evidence>
<evidence type="ECO:0000256" key="1">
    <source>
        <dbReference type="SAM" id="MobiDB-lite"/>
    </source>
</evidence>
<name>A0A0W1R8B1_9EURY</name>
<feature type="region of interest" description="Disordered" evidence="1">
    <location>
        <begin position="212"/>
        <end position="349"/>
    </location>
</feature>
<feature type="compositionally biased region" description="Basic and acidic residues" evidence="1">
    <location>
        <begin position="245"/>
        <end position="257"/>
    </location>
</feature>
<feature type="compositionally biased region" description="Low complexity" evidence="1">
    <location>
        <begin position="273"/>
        <end position="345"/>
    </location>
</feature>
<gene>
    <name evidence="3" type="ORF">AUR64_17100</name>
</gene>
<dbReference type="Proteomes" id="UP000054387">
    <property type="component" value="Unassembled WGS sequence"/>
</dbReference>
<keyword evidence="4" id="KW-1185">Reference proteome</keyword>
<accession>A0A0W1R8B1</accession>
<feature type="domain" description="DUF7115" evidence="2">
    <location>
        <begin position="1"/>
        <end position="111"/>
    </location>
</feature>
<dbReference type="OrthoDB" id="307384at2157"/>
<proteinExistence type="predicted"/>
<sequence length="388" mass="41471">MSLPELVQTELDDEPVAARVSLGGEDGLFVTPTRTLIYRSEGLLSDESVEQYPHDAERISVSEGGRTSRKATVTLDYGLDGEQSFSIPSKRLQDALHPVLAGILSATGITDPGETVKQTFRFSELTLVVTSNRVVKHIGAPVWDEDFEEYHYADVTDLTFEDGSVATSVVLTLGSRQERFKAPNDEARAVRETLTDALCTYHEVPSLDAFRKAKARESEAEPTQDRKNVSFGDGPAPLKANPTELSEKPKNATRPDDPVDLGDDSADTPKEVTGSAGTAAESQSAASATSTTQMGAAESSTFEGSGFESASDDSAAAETSAPASASPETAVPEPATESASTATAANDDIAELRAQLTTLTETVEQQNEELQRQAELIERLIDELSRGR</sequence>
<evidence type="ECO:0000313" key="3">
    <source>
        <dbReference type="EMBL" id="KTG09489.1"/>
    </source>
</evidence>
<evidence type="ECO:0000259" key="2">
    <source>
        <dbReference type="Pfam" id="PF23428"/>
    </source>
</evidence>
<reference evidence="3 4" key="1">
    <citation type="submission" date="2015-12" db="EMBL/GenBank/DDBJ databases">
        <title>Haloprofundus marisrubri gen. nov., sp. nov., an extremely halophilic archaeon isolated from the Discovery deep brine-seawater interface in the Red Sea.</title>
        <authorList>
            <person name="Zhang G."/>
            <person name="Stingl U."/>
            <person name="Rashid M."/>
        </authorList>
    </citation>
    <scope>NUCLEOTIDE SEQUENCE [LARGE SCALE GENOMIC DNA]</scope>
    <source>
        <strain evidence="3 4">SB9</strain>
    </source>
</reference>
<dbReference type="Pfam" id="PF23428">
    <property type="entry name" value="DUF7115"/>
    <property type="match status" value="1"/>
</dbReference>